<dbReference type="PROSITE" id="PS50127">
    <property type="entry name" value="UBC_2"/>
    <property type="match status" value="1"/>
</dbReference>
<keyword evidence="3" id="KW-1185">Reference proteome</keyword>
<proteinExistence type="predicted"/>
<gene>
    <name evidence="2" type="ORF">XAT740_LOCUS2903</name>
</gene>
<evidence type="ECO:0000313" key="2">
    <source>
        <dbReference type="EMBL" id="CAF0799538.1"/>
    </source>
</evidence>
<name>A0A813SRB3_ADIRI</name>
<dbReference type="Pfam" id="PF00179">
    <property type="entry name" value="UQ_con"/>
    <property type="match status" value="1"/>
</dbReference>
<dbReference type="PANTHER" id="PTHR24068">
    <property type="entry name" value="UBIQUITIN-CONJUGATING ENZYME E2"/>
    <property type="match status" value="1"/>
</dbReference>
<feature type="domain" description="UBC core" evidence="1">
    <location>
        <begin position="24"/>
        <end position="174"/>
    </location>
</feature>
<dbReference type="InterPro" id="IPR016135">
    <property type="entry name" value="UBQ-conjugating_enzyme/RWD"/>
</dbReference>
<dbReference type="EMBL" id="CAJNOR010000107">
    <property type="protein sequence ID" value="CAF0799538.1"/>
    <property type="molecule type" value="Genomic_DNA"/>
</dbReference>
<organism evidence="2 3">
    <name type="scientific">Adineta ricciae</name>
    <name type="common">Rotifer</name>
    <dbReference type="NCBI Taxonomy" id="249248"/>
    <lineage>
        <taxon>Eukaryota</taxon>
        <taxon>Metazoa</taxon>
        <taxon>Spiralia</taxon>
        <taxon>Gnathifera</taxon>
        <taxon>Rotifera</taxon>
        <taxon>Eurotatoria</taxon>
        <taxon>Bdelloidea</taxon>
        <taxon>Adinetida</taxon>
        <taxon>Adinetidae</taxon>
        <taxon>Adineta</taxon>
    </lineage>
</organism>
<evidence type="ECO:0000259" key="1">
    <source>
        <dbReference type="PROSITE" id="PS50127"/>
    </source>
</evidence>
<reference evidence="2" key="1">
    <citation type="submission" date="2021-02" db="EMBL/GenBank/DDBJ databases">
        <authorList>
            <person name="Nowell W R."/>
        </authorList>
    </citation>
    <scope>NUCLEOTIDE SEQUENCE</scope>
</reference>
<dbReference type="Gene3D" id="3.10.110.10">
    <property type="entry name" value="Ubiquitin Conjugating Enzyme"/>
    <property type="match status" value="1"/>
</dbReference>
<evidence type="ECO:0000313" key="3">
    <source>
        <dbReference type="Proteomes" id="UP000663828"/>
    </source>
</evidence>
<dbReference type="SUPFAM" id="SSF54495">
    <property type="entry name" value="UBC-like"/>
    <property type="match status" value="1"/>
</dbReference>
<sequence length="302" mass="33663">MFGSRLNKELYFQITKLKLCQDAKSDVKFVLESSPFDNDDDDDDDNEKITGASSNCPTIIGRIFPNSSVYREGSFRIEITLPTMYPSDPPEIRFLTPIYHISVADDGRLSSETVKRDLLWSPRRSLVEIIRALVDYIDHPNLQFILNHGMGGEFMYNRAEFEHAVVESDSAAAPDWIGTWSTDTKCNKLTCCCLFDYITTSAVANETKLRIIGQADGIGTCASKPIIFSEVNMPKDFKMPFSLFGSSLSLLLSEDSKVISAINPADSKCNTIATRLHSAANRIEVLFSAVLLSGFVGMKTYF</sequence>
<dbReference type="SMART" id="SM00212">
    <property type="entry name" value="UBCc"/>
    <property type="match status" value="1"/>
</dbReference>
<accession>A0A813SRB3</accession>
<dbReference type="Proteomes" id="UP000663828">
    <property type="component" value="Unassembled WGS sequence"/>
</dbReference>
<protein>
    <recommendedName>
        <fullName evidence="1">UBC core domain-containing protein</fullName>
    </recommendedName>
</protein>
<dbReference type="InterPro" id="IPR000608">
    <property type="entry name" value="UBC"/>
</dbReference>
<dbReference type="CDD" id="cd00195">
    <property type="entry name" value="UBCc_UEV"/>
    <property type="match status" value="1"/>
</dbReference>
<comment type="caution">
    <text evidence="2">The sequence shown here is derived from an EMBL/GenBank/DDBJ whole genome shotgun (WGS) entry which is preliminary data.</text>
</comment>
<dbReference type="AlphaFoldDB" id="A0A813SRB3"/>